<proteinExistence type="predicted"/>
<comment type="caution">
    <text evidence="2">The sequence shown here is derived from an EMBL/GenBank/DDBJ whole genome shotgun (WGS) entry which is preliminary data.</text>
</comment>
<dbReference type="Gene3D" id="3.30.460.10">
    <property type="entry name" value="Beta Polymerase, domain 2"/>
    <property type="match status" value="1"/>
</dbReference>
<dbReference type="InterPro" id="IPR052930">
    <property type="entry name" value="TA_antitoxin_MntA"/>
</dbReference>
<dbReference type="SUPFAM" id="SSF81301">
    <property type="entry name" value="Nucleotidyltransferase"/>
    <property type="match status" value="1"/>
</dbReference>
<dbReference type="NCBIfam" id="NF047752">
    <property type="entry name" value="MntA_antitoxin"/>
    <property type="match status" value="1"/>
</dbReference>
<evidence type="ECO:0000259" key="1">
    <source>
        <dbReference type="Pfam" id="PF18765"/>
    </source>
</evidence>
<dbReference type="PANTHER" id="PTHR43852">
    <property type="entry name" value="NUCLEOTIDYLTRANSFERASE"/>
    <property type="match status" value="1"/>
</dbReference>
<name>A0AAE3TEA7_9BACT</name>
<dbReference type="Pfam" id="PF18765">
    <property type="entry name" value="Polbeta"/>
    <property type="match status" value="1"/>
</dbReference>
<dbReference type="InterPro" id="IPR043519">
    <property type="entry name" value="NT_sf"/>
</dbReference>
<dbReference type="EMBL" id="JAPHEG010000002">
    <property type="protein sequence ID" value="MDF2953261.1"/>
    <property type="molecule type" value="Genomic_DNA"/>
</dbReference>
<gene>
    <name evidence="2" type="ORF">OD816_000506</name>
</gene>
<dbReference type="CDD" id="cd05403">
    <property type="entry name" value="NT_KNTase_like"/>
    <property type="match status" value="1"/>
</dbReference>
<dbReference type="InterPro" id="IPR041633">
    <property type="entry name" value="Polbeta"/>
</dbReference>
<protein>
    <submittedName>
        <fullName evidence="2">Nucleotidyltransferase</fullName>
    </submittedName>
</protein>
<dbReference type="PANTHER" id="PTHR43852:SF3">
    <property type="entry name" value="NUCLEOTIDYLTRANSFERASE"/>
    <property type="match status" value="1"/>
</dbReference>
<dbReference type="Proteomes" id="UP001144110">
    <property type="component" value="Unassembled WGS sequence"/>
</dbReference>
<sequence length="151" mass="18099">MMVKEKWKKTKPLKFSTKEAVNKFLEIVSKDRKILVAYLFGSRAKETENLDSDIDFAIYTSIDFSFEDYLLLRSDLSLILKTDRFNLLWMNVADPIIKFAIIKEGKCIFHRDDEILNMFEMKIRKEFYDYCIRQKKRLKLIKNGIQRKHTS</sequence>
<feature type="domain" description="Polymerase beta nucleotidyltransferase" evidence="1">
    <location>
        <begin position="23"/>
        <end position="114"/>
    </location>
</feature>
<evidence type="ECO:0000313" key="2">
    <source>
        <dbReference type="EMBL" id="MDF2953261.1"/>
    </source>
</evidence>
<evidence type="ECO:0000313" key="3">
    <source>
        <dbReference type="Proteomes" id="UP001144110"/>
    </source>
</evidence>
<dbReference type="AlphaFoldDB" id="A0AAE3TEA7"/>
<organism evidence="2 3">
    <name type="scientific">Candidatus Thermodesulfobacterium syntrophicum</name>
    <dbReference type="NCBI Taxonomy" id="3060442"/>
    <lineage>
        <taxon>Bacteria</taxon>
        <taxon>Pseudomonadati</taxon>
        <taxon>Thermodesulfobacteriota</taxon>
        <taxon>Thermodesulfobacteria</taxon>
        <taxon>Thermodesulfobacteriales</taxon>
        <taxon>Thermodesulfobacteriaceae</taxon>
        <taxon>Thermodesulfobacterium</taxon>
    </lineage>
</organism>
<reference evidence="2" key="1">
    <citation type="submission" date="2022-11" db="EMBL/GenBank/DDBJ databases">
        <title>Candidatus Alkanophaga archaea from heated hydrothermal vent sediment oxidize petroleum alkanes.</title>
        <authorList>
            <person name="Zehnle H."/>
            <person name="Laso-Perez R."/>
            <person name="Lipp J."/>
            <person name="Teske A."/>
            <person name="Wegener G."/>
        </authorList>
    </citation>
    <scope>NUCLEOTIDE SEQUENCE</scope>
    <source>
        <strain evidence="2">MCA70</strain>
    </source>
</reference>
<accession>A0AAE3TEA7</accession>